<evidence type="ECO:0000313" key="1">
    <source>
        <dbReference type="EMBL" id="RAL07927.1"/>
    </source>
</evidence>
<dbReference type="GeneID" id="37203692"/>
<dbReference type="InterPro" id="IPR008949">
    <property type="entry name" value="Isoprenoid_synthase_dom_sf"/>
</dbReference>
<dbReference type="OrthoDB" id="6486656at2759"/>
<accession>A0A395HJD1</accession>
<dbReference type="VEuPathDB" id="FungiDB:BO97DRAFT_462233"/>
<evidence type="ECO:0000313" key="2">
    <source>
        <dbReference type="Proteomes" id="UP000248961"/>
    </source>
</evidence>
<dbReference type="AlphaFoldDB" id="A0A395HJD1"/>
<protein>
    <submittedName>
        <fullName evidence="1">Terpenoid synthase</fullName>
    </submittedName>
</protein>
<organism evidence="1 2">
    <name type="scientific">Aspergillus homomorphus (strain CBS 101889)</name>
    <dbReference type="NCBI Taxonomy" id="1450537"/>
    <lineage>
        <taxon>Eukaryota</taxon>
        <taxon>Fungi</taxon>
        <taxon>Dikarya</taxon>
        <taxon>Ascomycota</taxon>
        <taxon>Pezizomycotina</taxon>
        <taxon>Eurotiomycetes</taxon>
        <taxon>Eurotiomycetidae</taxon>
        <taxon>Eurotiales</taxon>
        <taxon>Aspergillaceae</taxon>
        <taxon>Aspergillus</taxon>
        <taxon>Aspergillus subgen. Circumdati</taxon>
    </lineage>
</organism>
<dbReference type="Proteomes" id="UP000248961">
    <property type="component" value="Unassembled WGS sequence"/>
</dbReference>
<dbReference type="SUPFAM" id="SSF48576">
    <property type="entry name" value="Terpenoid synthases"/>
    <property type="match status" value="1"/>
</dbReference>
<name>A0A395HJD1_ASPHC</name>
<reference evidence="1 2" key="1">
    <citation type="submission" date="2018-02" db="EMBL/GenBank/DDBJ databases">
        <title>The genomes of Aspergillus section Nigri reveals drivers in fungal speciation.</title>
        <authorList>
            <consortium name="DOE Joint Genome Institute"/>
            <person name="Vesth T.C."/>
            <person name="Nybo J."/>
            <person name="Theobald S."/>
            <person name="Brandl J."/>
            <person name="Frisvad J.C."/>
            <person name="Nielsen K.F."/>
            <person name="Lyhne E.K."/>
            <person name="Kogle M.E."/>
            <person name="Kuo A."/>
            <person name="Riley R."/>
            <person name="Clum A."/>
            <person name="Nolan M."/>
            <person name="Lipzen A."/>
            <person name="Salamov A."/>
            <person name="Henrissat B."/>
            <person name="Wiebenga A."/>
            <person name="De vries R.P."/>
            <person name="Grigoriev I.V."/>
            <person name="Mortensen U.H."/>
            <person name="Andersen M.R."/>
            <person name="Baker S.E."/>
        </authorList>
    </citation>
    <scope>NUCLEOTIDE SEQUENCE [LARGE SCALE GENOMIC DNA]</scope>
    <source>
        <strain evidence="1 2">CBS 101889</strain>
    </source>
</reference>
<dbReference type="RefSeq" id="XP_025547081.1">
    <property type="nucleotide sequence ID" value="XM_025699403.1"/>
</dbReference>
<dbReference type="EMBL" id="KZ824322">
    <property type="protein sequence ID" value="RAL07927.1"/>
    <property type="molecule type" value="Genomic_DNA"/>
</dbReference>
<keyword evidence="2" id="KW-1185">Reference proteome</keyword>
<sequence>MAAKNDGIRWPAYWPPTTKIRGLHPLFTQAMSDQIMDEMLAILPTVDESKAASIRSMRIPALVAFMVPHSTSRDRLVILCKWLTCLLLFENLFEYPCFSQREMLHLGRGLKSLPDDMRLLATAGYPALGDKSYPEYLRYVREVLTEMFRLSPRKDHFLRAADYLERAIAAMRSTKEGGSSKARSDDLEDWKRDRIDGTGMYILFHWMEFALDLHIPGSAWDDPAMQFLMDEACLQSGVVNDLYSLPKELMLNDGRIDMDSINCVAWLMRGTGETLQEAVDRCWDYIHHLDDSVVQAAIVAKSRFRSDQAIFRLVDAIVYSLQGWWAFEITSSQSWLDSMYDCSHVTLSEKAMRVASDGKQTSSIIAGEKEVNDVVKSGWTQALI</sequence>
<proteinExistence type="predicted"/>
<dbReference type="Gene3D" id="1.10.600.10">
    <property type="entry name" value="Farnesyl Diphosphate Synthase"/>
    <property type="match status" value="1"/>
</dbReference>
<dbReference type="Pfam" id="PF19086">
    <property type="entry name" value="Terpene_syn_C_2"/>
    <property type="match status" value="1"/>
</dbReference>
<gene>
    <name evidence="1" type="ORF">BO97DRAFT_462233</name>
</gene>